<evidence type="ECO:0000313" key="9">
    <source>
        <dbReference type="Proteomes" id="UP000826725"/>
    </source>
</evidence>
<dbReference type="PANTHER" id="PTHR48111">
    <property type="entry name" value="REGULATOR OF RPOS"/>
    <property type="match status" value="1"/>
</dbReference>
<gene>
    <name evidence="8" type="ORF">DGMP_13220</name>
</gene>
<feature type="coiled-coil region" evidence="6">
    <location>
        <begin position="140"/>
        <end position="167"/>
    </location>
</feature>
<dbReference type="GO" id="GO:0000976">
    <property type="term" value="F:transcription cis-regulatory region binding"/>
    <property type="evidence" value="ECO:0007669"/>
    <property type="project" value="TreeGrafter"/>
</dbReference>
<name>A0A8D5FLW4_9BACT</name>
<organism evidence="8 9">
    <name type="scientific">Desulfomarina profundi</name>
    <dbReference type="NCBI Taxonomy" id="2772557"/>
    <lineage>
        <taxon>Bacteria</taxon>
        <taxon>Pseudomonadati</taxon>
        <taxon>Thermodesulfobacteriota</taxon>
        <taxon>Desulfobulbia</taxon>
        <taxon>Desulfobulbales</taxon>
        <taxon>Desulfobulbaceae</taxon>
        <taxon>Desulfomarina</taxon>
    </lineage>
</organism>
<reference evidence="8" key="1">
    <citation type="submission" date="2020-09" db="EMBL/GenBank/DDBJ databases">
        <title>Desulfogranum mesoprofundum gen. nov., sp. nov., a novel mesophilic, sulfate-reducing chemolithoautotroph isolated from a deep-sea hydrothermal vent chimney in the Suiyo Seamount.</title>
        <authorList>
            <person name="Hashimoto Y."/>
            <person name="Nakagawa S."/>
        </authorList>
    </citation>
    <scope>NUCLEOTIDE SEQUENCE</scope>
    <source>
        <strain evidence="8">KT2</strain>
    </source>
</reference>
<keyword evidence="1" id="KW-0597">Phosphoprotein</keyword>
<dbReference type="GO" id="GO:0006355">
    <property type="term" value="P:regulation of DNA-templated transcription"/>
    <property type="evidence" value="ECO:0007669"/>
    <property type="project" value="TreeGrafter"/>
</dbReference>
<keyword evidence="2" id="KW-0902">Two-component regulatory system</keyword>
<dbReference type="PANTHER" id="PTHR48111:SF1">
    <property type="entry name" value="TWO-COMPONENT RESPONSE REGULATOR ORR33"/>
    <property type="match status" value="1"/>
</dbReference>
<accession>A0A8D5FLW4</accession>
<evidence type="ECO:0000256" key="1">
    <source>
        <dbReference type="ARBA" id="ARBA00022553"/>
    </source>
</evidence>
<keyword evidence="9" id="KW-1185">Reference proteome</keyword>
<dbReference type="GO" id="GO:0005829">
    <property type="term" value="C:cytosol"/>
    <property type="evidence" value="ECO:0007669"/>
    <property type="project" value="TreeGrafter"/>
</dbReference>
<evidence type="ECO:0000259" key="7">
    <source>
        <dbReference type="SMART" id="SM00448"/>
    </source>
</evidence>
<evidence type="ECO:0000256" key="3">
    <source>
        <dbReference type="ARBA" id="ARBA00023015"/>
    </source>
</evidence>
<protein>
    <recommendedName>
        <fullName evidence="7">Response regulatory domain-containing protein</fullName>
    </recommendedName>
</protein>
<dbReference type="Proteomes" id="UP000826725">
    <property type="component" value="Chromosome"/>
</dbReference>
<dbReference type="GO" id="GO:0032993">
    <property type="term" value="C:protein-DNA complex"/>
    <property type="evidence" value="ECO:0007669"/>
    <property type="project" value="TreeGrafter"/>
</dbReference>
<keyword evidence="3" id="KW-0805">Transcription regulation</keyword>
<keyword evidence="6" id="KW-0175">Coiled coil</keyword>
<dbReference type="GO" id="GO:0000156">
    <property type="term" value="F:phosphorelay response regulator activity"/>
    <property type="evidence" value="ECO:0007669"/>
    <property type="project" value="TreeGrafter"/>
</dbReference>
<keyword evidence="4" id="KW-0238">DNA-binding</keyword>
<evidence type="ECO:0000256" key="6">
    <source>
        <dbReference type="SAM" id="Coils"/>
    </source>
</evidence>
<proteinExistence type="predicted"/>
<dbReference type="RefSeq" id="WP_228856738.1">
    <property type="nucleotide sequence ID" value="NZ_AP024086.1"/>
</dbReference>
<dbReference type="InterPro" id="IPR001789">
    <property type="entry name" value="Sig_transdc_resp-reg_receiver"/>
</dbReference>
<evidence type="ECO:0000256" key="4">
    <source>
        <dbReference type="ARBA" id="ARBA00023125"/>
    </source>
</evidence>
<dbReference type="EMBL" id="AP024086">
    <property type="protein sequence ID" value="BCL60629.1"/>
    <property type="molecule type" value="Genomic_DNA"/>
</dbReference>
<dbReference type="Pfam" id="PF00072">
    <property type="entry name" value="Response_reg"/>
    <property type="match status" value="1"/>
</dbReference>
<dbReference type="SMART" id="SM00448">
    <property type="entry name" value="REC"/>
    <property type="match status" value="1"/>
</dbReference>
<keyword evidence="5" id="KW-0804">Transcription</keyword>
<evidence type="ECO:0000256" key="2">
    <source>
        <dbReference type="ARBA" id="ARBA00023012"/>
    </source>
</evidence>
<feature type="domain" description="Response regulatory" evidence="7">
    <location>
        <begin position="4"/>
        <end position="116"/>
    </location>
</feature>
<evidence type="ECO:0000313" key="8">
    <source>
        <dbReference type="EMBL" id="BCL60629.1"/>
    </source>
</evidence>
<dbReference type="KEGG" id="dbk:DGMP_13220"/>
<evidence type="ECO:0000256" key="5">
    <source>
        <dbReference type="ARBA" id="ARBA00023163"/>
    </source>
</evidence>
<dbReference type="InterPro" id="IPR039420">
    <property type="entry name" value="WalR-like"/>
</dbReference>
<sequence length="190" mass="21377">MKNLSILVVDDDPVIRRLLEQRLAKENHEVVVAEDGYVAEKFMRTRFFDVVLTDLMMPGDIGGIEVLEIAKEISNKTEVVLITAHSSVDTAVEAMKKGAVDYLEKPINFDELFLRLNKIANLQSILESARDLEHAMNTTETEASVTIQNLELQVAALQEQLDTIENILRDESLLDDTRIVKALDTLAEIQ</sequence>
<dbReference type="AlphaFoldDB" id="A0A8D5FLW4"/>